<sequence>MIGIEWLNVYAGLAGIALTELFDGRGLDHDRLANLMMERRSVGLPFEDPVTNAVNAAKPLVDALTPGERARIELLVTSTESGVDYSKSVASYVHEHLGLSRSCRVLEAKQACYAATGMVQLAAGWLASGHSPGARALVIATDVAVVDEYAQYAEAATGHGAAAVLLGDQPRILAIDPGAYGLHSYETLDSARPEPTLDIADADRSLFAYLDCLTRSFADYADRVEGADFATTFDRLVLHTPFAGLVKAGHRKMMREHTAVGAEAVEADFARRVAPSLAYPQVVGNLCSGSVYLALASTIDRAPVQRPERVGLFSYGSGCASEFLSGVVAPEAGPELGRMRIAERLAARRAVGFEEYTRLLKETRRCLVPERDRRVDPEDWWDFADRAAHPGELLVLTGVENHHRRYDWR</sequence>
<accession>A0ABN3ER11</accession>
<evidence type="ECO:0000259" key="3">
    <source>
        <dbReference type="Pfam" id="PF01154"/>
    </source>
</evidence>
<dbReference type="Proteomes" id="UP001500305">
    <property type="component" value="Unassembled WGS sequence"/>
</dbReference>
<evidence type="ECO:0000256" key="2">
    <source>
        <dbReference type="ARBA" id="ARBA00022679"/>
    </source>
</evidence>
<gene>
    <name evidence="5" type="ORF">GCM10010430_61110</name>
</gene>
<organism evidence="5 6">
    <name type="scientific">Kitasatospora cystarginea</name>
    <dbReference type="NCBI Taxonomy" id="58350"/>
    <lineage>
        <taxon>Bacteria</taxon>
        <taxon>Bacillati</taxon>
        <taxon>Actinomycetota</taxon>
        <taxon>Actinomycetes</taxon>
        <taxon>Kitasatosporales</taxon>
        <taxon>Streptomycetaceae</taxon>
        <taxon>Kitasatospora</taxon>
    </lineage>
</organism>
<dbReference type="CDD" id="cd00827">
    <property type="entry name" value="init_cond_enzymes"/>
    <property type="match status" value="1"/>
</dbReference>
<protein>
    <submittedName>
        <fullName evidence="5">Hydroxymethylglutaryl-CoA synthase</fullName>
    </submittedName>
</protein>
<evidence type="ECO:0000313" key="6">
    <source>
        <dbReference type="Proteomes" id="UP001500305"/>
    </source>
</evidence>
<dbReference type="Pfam" id="PF01154">
    <property type="entry name" value="HMG_CoA_synt_N"/>
    <property type="match status" value="1"/>
</dbReference>
<dbReference type="InterPro" id="IPR013528">
    <property type="entry name" value="HMG_CoA_synth_N"/>
</dbReference>
<comment type="similarity">
    <text evidence="1">Belongs to the thiolase-like superfamily. HMG-CoA synthase family.</text>
</comment>
<reference evidence="5 6" key="1">
    <citation type="journal article" date="2019" name="Int. J. Syst. Evol. Microbiol.">
        <title>The Global Catalogue of Microorganisms (GCM) 10K type strain sequencing project: providing services to taxonomists for standard genome sequencing and annotation.</title>
        <authorList>
            <consortium name="The Broad Institute Genomics Platform"/>
            <consortium name="The Broad Institute Genome Sequencing Center for Infectious Disease"/>
            <person name="Wu L."/>
            <person name="Ma J."/>
        </authorList>
    </citation>
    <scope>NUCLEOTIDE SEQUENCE [LARGE SCALE GENOMIC DNA]</scope>
    <source>
        <strain evidence="5 6">JCM 7356</strain>
    </source>
</reference>
<dbReference type="RefSeq" id="WP_344639762.1">
    <property type="nucleotide sequence ID" value="NZ_BAAATR010000035.1"/>
</dbReference>
<dbReference type="PANTHER" id="PTHR43323">
    <property type="entry name" value="3-HYDROXY-3-METHYLGLUTARYL COENZYME A SYNTHASE"/>
    <property type="match status" value="1"/>
</dbReference>
<evidence type="ECO:0000259" key="4">
    <source>
        <dbReference type="Pfam" id="PF08540"/>
    </source>
</evidence>
<feature type="domain" description="Hydroxymethylglutaryl-coenzyme A synthase C-terminal" evidence="4">
    <location>
        <begin position="265"/>
        <end position="363"/>
    </location>
</feature>
<proteinExistence type="inferred from homology"/>
<name>A0ABN3ER11_9ACTN</name>
<dbReference type="EMBL" id="BAAATR010000035">
    <property type="protein sequence ID" value="GAA2267707.1"/>
    <property type="molecule type" value="Genomic_DNA"/>
</dbReference>
<comment type="caution">
    <text evidence="5">The sequence shown here is derived from an EMBL/GenBank/DDBJ whole genome shotgun (WGS) entry which is preliminary data.</text>
</comment>
<keyword evidence="6" id="KW-1185">Reference proteome</keyword>
<dbReference type="InterPro" id="IPR016039">
    <property type="entry name" value="Thiolase-like"/>
</dbReference>
<dbReference type="InterPro" id="IPR013746">
    <property type="entry name" value="HMG_CoA_synt_C_dom"/>
</dbReference>
<feature type="domain" description="Hydroxymethylglutaryl-coenzyme A synthase N-terminal" evidence="3">
    <location>
        <begin position="73"/>
        <end position="168"/>
    </location>
</feature>
<evidence type="ECO:0000256" key="1">
    <source>
        <dbReference type="ARBA" id="ARBA00007061"/>
    </source>
</evidence>
<dbReference type="Pfam" id="PF08540">
    <property type="entry name" value="HMG_CoA_synt_C"/>
    <property type="match status" value="1"/>
</dbReference>
<dbReference type="Gene3D" id="3.40.47.10">
    <property type="match status" value="2"/>
</dbReference>
<dbReference type="SUPFAM" id="SSF53901">
    <property type="entry name" value="Thiolase-like"/>
    <property type="match status" value="2"/>
</dbReference>
<keyword evidence="2" id="KW-0808">Transferase</keyword>
<dbReference type="PANTHER" id="PTHR43323:SF2">
    <property type="entry name" value="HYDROXYMETHYLGLUTARYL-COA SYNTHASE"/>
    <property type="match status" value="1"/>
</dbReference>
<evidence type="ECO:0000313" key="5">
    <source>
        <dbReference type="EMBL" id="GAA2267707.1"/>
    </source>
</evidence>